<proteinExistence type="inferred from homology"/>
<dbReference type="SUPFAM" id="SSF52540">
    <property type="entry name" value="P-loop containing nucleoside triphosphate hydrolases"/>
    <property type="match status" value="1"/>
</dbReference>
<dbReference type="KEGG" id="samy:DB32_007224"/>
<dbReference type="FunFam" id="3.40.50.300:FF:000640">
    <property type="entry name" value="MoxR family ATPase"/>
    <property type="match status" value="1"/>
</dbReference>
<dbReference type="Gene3D" id="3.40.50.300">
    <property type="entry name" value="P-loop containing nucleotide triphosphate hydrolases"/>
    <property type="match status" value="1"/>
</dbReference>
<reference evidence="6 7" key="1">
    <citation type="submission" date="2015-03" db="EMBL/GenBank/DDBJ databases">
        <title>Genome assembly of Sandaracinus amylolyticus DSM 53668.</title>
        <authorList>
            <person name="Sharma G."/>
            <person name="Subramanian S."/>
        </authorList>
    </citation>
    <scope>NUCLEOTIDE SEQUENCE [LARGE SCALE GENOMIC DNA]</scope>
    <source>
        <strain evidence="6 7">DSM 53668</strain>
    </source>
</reference>
<evidence type="ECO:0000256" key="2">
    <source>
        <dbReference type="ARBA" id="ARBA00022840"/>
    </source>
</evidence>
<evidence type="ECO:0000313" key="7">
    <source>
        <dbReference type="Proteomes" id="UP000034883"/>
    </source>
</evidence>
<evidence type="ECO:0000313" key="6">
    <source>
        <dbReference type="EMBL" id="AKF10075.1"/>
    </source>
</evidence>
<sequence length="318" mass="33918">MVPSDAVSGPSLATRLVEHVGRVLLGKGEVVSLAVTALLARGHLLVEDVPGVGKTTLARTLARSIGVGFRRIQFTSDLLPADVLGGSIYDPSTGALTFKPGPVFTPILLADEINRTTPRTQSALLEAMEERRVSIEGETRALEEPFFVVATQNPEEFHGTYPLPESQLDRFLLRVEIGYPPRDVERRLLGARRGADPVDSLAPIVTLPELLAAQSAVNEVRTEDLVLDYLHEIVCATRTTPLLELGASTRAALALERAVRAHALVSGRAYATPDDVKALAVPVLAHRVRVAGAGDGPRARGDAARVVRDVVAGVPVPV</sequence>
<dbReference type="InterPro" id="IPR011703">
    <property type="entry name" value="ATPase_AAA-3"/>
</dbReference>
<dbReference type="InterPro" id="IPR041628">
    <property type="entry name" value="ChlI/MoxR_AAA_lid"/>
</dbReference>
<dbReference type="Proteomes" id="UP000034883">
    <property type="component" value="Chromosome"/>
</dbReference>
<organism evidence="6 7">
    <name type="scientific">Sandaracinus amylolyticus</name>
    <dbReference type="NCBI Taxonomy" id="927083"/>
    <lineage>
        <taxon>Bacteria</taxon>
        <taxon>Pseudomonadati</taxon>
        <taxon>Myxococcota</taxon>
        <taxon>Polyangia</taxon>
        <taxon>Polyangiales</taxon>
        <taxon>Sandaracinaceae</taxon>
        <taxon>Sandaracinus</taxon>
    </lineage>
</organism>
<dbReference type="Gene3D" id="1.10.8.80">
    <property type="entry name" value="Magnesium chelatase subunit I, C-Terminal domain"/>
    <property type="match status" value="1"/>
</dbReference>
<evidence type="ECO:0000256" key="1">
    <source>
        <dbReference type="ARBA" id="ARBA00022741"/>
    </source>
</evidence>
<dbReference type="Pfam" id="PF17863">
    <property type="entry name" value="AAA_lid_2"/>
    <property type="match status" value="1"/>
</dbReference>
<keyword evidence="2" id="KW-0067">ATP-binding</keyword>
<evidence type="ECO:0000259" key="4">
    <source>
        <dbReference type="Pfam" id="PF07726"/>
    </source>
</evidence>
<dbReference type="Pfam" id="PF07726">
    <property type="entry name" value="AAA_3"/>
    <property type="match status" value="1"/>
</dbReference>
<dbReference type="GO" id="GO:0016887">
    <property type="term" value="F:ATP hydrolysis activity"/>
    <property type="evidence" value="ECO:0007669"/>
    <property type="project" value="InterPro"/>
</dbReference>
<feature type="domain" description="ChlI/MoxR AAA lid" evidence="5">
    <location>
        <begin position="236"/>
        <end position="295"/>
    </location>
</feature>
<keyword evidence="1" id="KW-0547">Nucleotide-binding</keyword>
<accession>A0A0F6W8C2</accession>
<protein>
    <submittedName>
        <fullName evidence="6">MoxR-like ATPase</fullName>
    </submittedName>
</protein>
<evidence type="ECO:0000259" key="5">
    <source>
        <dbReference type="Pfam" id="PF17863"/>
    </source>
</evidence>
<comment type="similarity">
    <text evidence="3">Belongs to the MoxR family.</text>
</comment>
<dbReference type="PANTHER" id="PTHR42759">
    <property type="entry name" value="MOXR FAMILY PROTEIN"/>
    <property type="match status" value="1"/>
</dbReference>
<evidence type="ECO:0000256" key="3">
    <source>
        <dbReference type="ARBA" id="ARBA00061607"/>
    </source>
</evidence>
<dbReference type="PANTHER" id="PTHR42759:SF5">
    <property type="entry name" value="METHANOL DEHYDROGENASE REGULATOR"/>
    <property type="match status" value="1"/>
</dbReference>
<keyword evidence="7" id="KW-1185">Reference proteome</keyword>
<dbReference type="InterPro" id="IPR050764">
    <property type="entry name" value="CbbQ/NirQ/NorQ/GpvN"/>
</dbReference>
<dbReference type="AlphaFoldDB" id="A0A0F6W8C2"/>
<dbReference type="InterPro" id="IPR027417">
    <property type="entry name" value="P-loop_NTPase"/>
</dbReference>
<gene>
    <name evidence="6" type="ORF">DB32_007224</name>
</gene>
<feature type="domain" description="ATPase AAA-3" evidence="4">
    <location>
        <begin position="43"/>
        <end position="173"/>
    </location>
</feature>
<dbReference type="CDD" id="cd00009">
    <property type="entry name" value="AAA"/>
    <property type="match status" value="1"/>
</dbReference>
<name>A0A0F6W8C2_9BACT</name>
<dbReference type="STRING" id="927083.DB32_007224"/>
<dbReference type="EMBL" id="CP011125">
    <property type="protein sequence ID" value="AKF10075.1"/>
    <property type="molecule type" value="Genomic_DNA"/>
</dbReference>
<dbReference type="PIRSF" id="PIRSF002849">
    <property type="entry name" value="AAA_ATPase_chaperone_MoxR_prd"/>
    <property type="match status" value="1"/>
</dbReference>
<dbReference type="GO" id="GO:0005524">
    <property type="term" value="F:ATP binding"/>
    <property type="evidence" value="ECO:0007669"/>
    <property type="project" value="UniProtKB-KW"/>
</dbReference>
<dbReference type="OrthoDB" id="9808397at2"/>